<proteinExistence type="predicted"/>
<gene>
    <name evidence="2" type="ORF">BINO364_LOCUS8708</name>
</gene>
<accession>A0A8J9YDS8</accession>
<evidence type="ECO:0000256" key="1">
    <source>
        <dbReference type="SAM" id="MobiDB-lite"/>
    </source>
</evidence>
<feature type="non-terminal residue" evidence="2">
    <location>
        <position position="132"/>
    </location>
</feature>
<organism evidence="2 3">
    <name type="scientific">Brenthis ino</name>
    <name type="common">lesser marbled fritillary</name>
    <dbReference type="NCBI Taxonomy" id="405034"/>
    <lineage>
        <taxon>Eukaryota</taxon>
        <taxon>Metazoa</taxon>
        <taxon>Ecdysozoa</taxon>
        <taxon>Arthropoda</taxon>
        <taxon>Hexapoda</taxon>
        <taxon>Insecta</taxon>
        <taxon>Pterygota</taxon>
        <taxon>Neoptera</taxon>
        <taxon>Endopterygota</taxon>
        <taxon>Lepidoptera</taxon>
        <taxon>Glossata</taxon>
        <taxon>Ditrysia</taxon>
        <taxon>Papilionoidea</taxon>
        <taxon>Nymphalidae</taxon>
        <taxon>Heliconiinae</taxon>
        <taxon>Argynnini</taxon>
        <taxon>Brenthis</taxon>
    </lineage>
</organism>
<protein>
    <submittedName>
        <fullName evidence="2">Uncharacterized protein</fullName>
    </submittedName>
</protein>
<keyword evidence="3" id="KW-1185">Reference proteome</keyword>
<dbReference type="Proteomes" id="UP000838878">
    <property type="component" value="Chromosome 3"/>
</dbReference>
<evidence type="ECO:0000313" key="3">
    <source>
        <dbReference type="Proteomes" id="UP000838878"/>
    </source>
</evidence>
<reference evidence="2" key="1">
    <citation type="submission" date="2021-12" db="EMBL/GenBank/DDBJ databases">
        <authorList>
            <person name="Martin H S."/>
        </authorList>
    </citation>
    <scope>NUCLEOTIDE SEQUENCE</scope>
</reference>
<evidence type="ECO:0000313" key="2">
    <source>
        <dbReference type="EMBL" id="CAH0722820.1"/>
    </source>
</evidence>
<sequence>MKTAQAVSSEFGSSQNLEMHTESSSVVVILSGANRVSKEDMCRERSTSSEGAARGTSSVLPTAASPAVHARCRRRLYVCRVSLYTPAPFETRYIHFRYRPPLFTPHALPLTAVLSVPSRLNEIVLCQIAELV</sequence>
<feature type="region of interest" description="Disordered" evidence="1">
    <location>
        <begin position="39"/>
        <end position="58"/>
    </location>
</feature>
<name>A0A8J9YDS8_9NEOP</name>
<dbReference type="EMBL" id="OV170223">
    <property type="protein sequence ID" value="CAH0722820.1"/>
    <property type="molecule type" value="Genomic_DNA"/>
</dbReference>
<dbReference type="AlphaFoldDB" id="A0A8J9YDS8"/>